<dbReference type="Proteomes" id="UP000467841">
    <property type="component" value="Unassembled WGS sequence"/>
</dbReference>
<dbReference type="OrthoDB" id="428577at2759"/>
<dbReference type="AlphaFoldDB" id="A0A6D2HWY5"/>
<feature type="domain" description="Ubiquitin-like" evidence="2">
    <location>
        <begin position="59"/>
        <end position="134"/>
    </location>
</feature>
<dbReference type="InterPro" id="IPR019956">
    <property type="entry name" value="Ubiquitin_dom"/>
</dbReference>
<reference evidence="3" key="1">
    <citation type="submission" date="2020-01" db="EMBL/GenBank/DDBJ databases">
        <authorList>
            <person name="Mishra B."/>
        </authorList>
    </citation>
    <scope>NUCLEOTIDE SEQUENCE [LARGE SCALE GENOMIC DNA]</scope>
</reference>
<name>A0A6D2HWY5_9BRAS</name>
<dbReference type="Gene3D" id="3.10.20.90">
    <property type="entry name" value="Phosphatidylinositol 3-kinase Catalytic Subunit, Chain A, domain 1"/>
    <property type="match status" value="1"/>
</dbReference>
<gene>
    <name evidence="3" type="ORF">MERR_LOCUS5734</name>
</gene>
<dbReference type="Pfam" id="PF00240">
    <property type="entry name" value="ubiquitin"/>
    <property type="match status" value="1"/>
</dbReference>
<keyword evidence="1" id="KW-1017">Isopeptide bond</keyword>
<organism evidence="3 4">
    <name type="scientific">Microthlaspi erraticum</name>
    <dbReference type="NCBI Taxonomy" id="1685480"/>
    <lineage>
        <taxon>Eukaryota</taxon>
        <taxon>Viridiplantae</taxon>
        <taxon>Streptophyta</taxon>
        <taxon>Embryophyta</taxon>
        <taxon>Tracheophyta</taxon>
        <taxon>Spermatophyta</taxon>
        <taxon>Magnoliopsida</taxon>
        <taxon>eudicotyledons</taxon>
        <taxon>Gunneridae</taxon>
        <taxon>Pentapetalae</taxon>
        <taxon>rosids</taxon>
        <taxon>malvids</taxon>
        <taxon>Brassicales</taxon>
        <taxon>Brassicaceae</taxon>
        <taxon>Coluteocarpeae</taxon>
        <taxon>Microthlaspi</taxon>
    </lineage>
</organism>
<dbReference type="FunFam" id="3.10.20.90:FF:000160">
    <property type="entry name" value="Polyubiquitin-C"/>
    <property type="match status" value="1"/>
</dbReference>
<evidence type="ECO:0000256" key="1">
    <source>
        <dbReference type="ARBA" id="ARBA00022499"/>
    </source>
</evidence>
<proteinExistence type="predicted"/>
<dbReference type="PROSITE" id="PS50053">
    <property type="entry name" value="UBIQUITIN_2"/>
    <property type="match status" value="1"/>
</dbReference>
<dbReference type="InterPro" id="IPR000626">
    <property type="entry name" value="Ubiquitin-like_dom"/>
</dbReference>
<accession>A0A6D2HWY5</accession>
<evidence type="ECO:0000259" key="2">
    <source>
        <dbReference type="PROSITE" id="PS50053"/>
    </source>
</evidence>
<keyword evidence="4" id="KW-1185">Reference proteome</keyword>
<evidence type="ECO:0000313" key="3">
    <source>
        <dbReference type="EMBL" id="CAA7018499.1"/>
    </source>
</evidence>
<dbReference type="SUPFAM" id="SSF54236">
    <property type="entry name" value="Ubiquitin-like"/>
    <property type="match status" value="1"/>
</dbReference>
<evidence type="ECO:0000313" key="4">
    <source>
        <dbReference type="Proteomes" id="UP000467841"/>
    </source>
</evidence>
<dbReference type="PANTHER" id="PTHR10666">
    <property type="entry name" value="UBIQUITIN"/>
    <property type="match status" value="1"/>
</dbReference>
<sequence>MEREVRFAMHISIKTLKGKSINLEVEETSNTIDLKIHGQPIRELALRLGPGPGQDREVMKIFVKTLTGKTHVLEVEESDTIGDVKAKYAEMGGTPVDQQRIIFQGRQLEDSRTIADYYIKHESTLLMVTHLCGC</sequence>
<dbReference type="SMART" id="SM00213">
    <property type="entry name" value="UBQ"/>
    <property type="match status" value="1"/>
</dbReference>
<dbReference type="GO" id="GO:0003729">
    <property type="term" value="F:mRNA binding"/>
    <property type="evidence" value="ECO:0007669"/>
    <property type="project" value="UniProtKB-ARBA"/>
</dbReference>
<dbReference type="InterPro" id="IPR050158">
    <property type="entry name" value="Ubiquitin_ubiquitin-like"/>
</dbReference>
<dbReference type="InterPro" id="IPR029071">
    <property type="entry name" value="Ubiquitin-like_domsf"/>
</dbReference>
<dbReference type="PRINTS" id="PR00348">
    <property type="entry name" value="UBIQUITIN"/>
</dbReference>
<dbReference type="EMBL" id="CACVBM020000388">
    <property type="protein sequence ID" value="CAA7018499.1"/>
    <property type="molecule type" value="Genomic_DNA"/>
</dbReference>
<comment type="caution">
    <text evidence="3">The sequence shown here is derived from an EMBL/GenBank/DDBJ whole genome shotgun (WGS) entry which is preliminary data.</text>
</comment>
<protein>
    <recommendedName>
        <fullName evidence="2">Ubiquitin-like domain-containing protein</fullName>
    </recommendedName>
</protein>